<dbReference type="GO" id="GO:0043176">
    <property type="term" value="F:amine binding"/>
    <property type="evidence" value="ECO:0007669"/>
    <property type="project" value="InterPro"/>
</dbReference>
<keyword evidence="1" id="KW-0732">Signal</keyword>
<evidence type="ECO:0000256" key="1">
    <source>
        <dbReference type="SAM" id="SignalP"/>
    </source>
</evidence>
<dbReference type="AlphaFoldDB" id="A0A2R5L4P9"/>
<feature type="chain" id="PRO_5015350375" evidence="1">
    <location>
        <begin position="21"/>
        <end position="173"/>
    </location>
</feature>
<dbReference type="GO" id="GO:0030682">
    <property type="term" value="P:symbiont-mediated perturbation of host defenses"/>
    <property type="evidence" value="ECO:0007669"/>
    <property type="project" value="InterPro"/>
</dbReference>
<proteinExistence type="predicted"/>
<evidence type="ECO:0000313" key="2">
    <source>
        <dbReference type="EMBL" id="MBY04476.1"/>
    </source>
</evidence>
<dbReference type="EMBL" id="GGLE01000350">
    <property type="protein sequence ID" value="MBY04476.1"/>
    <property type="molecule type" value="Transcribed_RNA"/>
</dbReference>
<dbReference type="SUPFAM" id="SSF50814">
    <property type="entry name" value="Lipocalins"/>
    <property type="match status" value="1"/>
</dbReference>
<accession>A0A2R5L4P9</accession>
<sequence>MACKFALVVFCLFVVGYVDATSDDLWKILSGNEKFHLVSRTYSMGNNECAYMKVTSKDEGTHTLQTLMGYRDGNTQKYMGPGSYTITVNGDQMTVRLASGSAGVTYKLEYSDGKGCNILKGQAGQRDGECELWAPQGQEADAQGDTCTAKFGEHCAAAVQKPYKDNCQIPDAK</sequence>
<protein>
    <submittedName>
        <fullName evidence="2">Putative salivary secreted lipocalin</fullName>
    </submittedName>
</protein>
<name>A0A2R5L4P9_9ACAR</name>
<feature type="signal peptide" evidence="1">
    <location>
        <begin position="1"/>
        <end position="20"/>
    </location>
</feature>
<dbReference type="Gene3D" id="2.40.128.20">
    <property type="match status" value="1"/>
</dbReference>
<reference evidence="2" key="1">
    <citation type="submission" date="2018-03" db="EMBL/GenBank/DDBJ databases">
        <title>The relapsing fever spirochete Borrelia turicatae persists in the highly oxidative environment of its soft-bodied tick vector.</title>
        <authorList>
            <person name="Bourret T.J."/>
            <person name="Boyle W.K."/>
            <person name="Valenzuela J.G."/>
            <person name="Oliveira F."/>
            <person name="Lopez J.E."/>
        </authorList>
    </citation>
    <scope>NUCLEOTIDE SEQUENCE</scope>
    <source>
        <strain evidence="2">Kansas strain/isolate</strain>
        <tissue evidence="2">Salivary glands</tissue>
    </source>
</reference>
<dbReference type="InterPro" id="IPR012674">
    <property type="entry name" value="Calycin"/>
</dbReference>
<dbReference type="InterPro" id="IPR002970">
    <property type="entry name" value="Tick_his-bd"/>
</dbReference>
<organism evidence="2">
    <name type="scientific">Ornithodoros turicata</name>
    <dbReference type="NCBI Taxonomy" id="34597"/>
    <lineage>
        <taxon>Eukaryota</taxon>
        <taxon>Metazoa</taxon>
        <taxon>Ecdysozoa</taxon>
        <taxon>Arthropoda</taxon>
        <taxon>Chelicerata</taxon>
        <taxon>Arachnida</taxon>
        <taxon>Acari</taxon>
        <taxon>Parasitiformes</taxon>
        <taxon>Ixodida</taxon>
        <taxon>Ixodoidea</taxon>
        <taxon>Argasidae</taxon>
        <taxon>Ornithodorinae</taxon>
        <taxon>Ornithodoros</taxon>
    </lineage>
</organism>
<dbReference type="Pfam" id="PF02098">
    <property type="entry name" value="His_binding"/>
    <property type="match status" value="1"/>
</dbReference>